<name>J3NLU9_GAET3</name>
<evidence type="ECO:0000313" key="2">
    <source>
        <dbReference type="EnsemblFungi" id="EJT82275"/>
    </source>
</evidence>
<dbReference type="EMBL" id="GL385395">
    <property type="protein sequence ID" value="EJT82275.1"/>
    <property type="molecule type" value="Genomic_DNA"/>
</dbReference>
<keyword evidence="3" id="KW-1185">Reference proteome</keyword>
<dbReference type="HOGENOM" id="CLU_2812488_0_0_1"/>
<reference evidence="1" key="2">
    <citation type="submission" date="2010-07" db="EMBL/GenBank/DDBJ databases">
        <authorList>
            <consortium name="The Broad Institute Genome Sequencing Platform"/>
            <consortium name="Broad Institute Genome Sequencing Center for Infectious Disease"/>
            <person name="Ma L.-J."/>
            <person name="Dead R."/>
            <person name="Young S."/>
            <person name="Zeng Q."/>
            <person name="Koehrsen M."/>
            <person name="Alvarado L."/>
            <person name="Berlin A."/>
            <person name="Chapman S.B."/>
            <person name="Chen Z."/>
            <person name="Freedman E."/>
            <person name="Gellesch M."/>
            <person name="Goldberg J."/>
            <person name="Griggs A."/>
            <person name="Gujja S."/>
            <person name="Heilman E.R."/>
            <person name="Heiman D."/>
            <person name="Hepburn T."/>
            <person name="Howarth C."/>
            <person name="Jen D."/>
            <person name="Larson L."/>
            <person name="Mehta T."/>
            <person name="Neiman D."/>
            <person name="Pearson M."/>
            <person name="Roberts A."/>
            <person name="Saif S."/>
            <person name="Shea T."/>
            <person name="Shenoy N."/>
            <person name="Sisk P."/>
            <person name="Stolte C."/>
            <person name="Sykes S."/>
            <person name="Walk T."/>
            <person name="White J."/>
            <person name="Yandava C."/>
            <person name="Haas B."/>
            <person name="Nusbaum C."/>
            <person name="Birren B."/>
        </authorList>
    </citation>
    <scope>NUCLEOTIDE SEQUENCE</scope>
    <source>
        <strain evidence="1">R3-111a-1</strain>
    </source>
</reference>
<sequence>MTKRGVEFPAFLKMDHVNGDYLIHIYCRDGAVQRSNVRSGVTAMRLVKISSGFARLLDPQTPETIDS</sequence>
<reference evidence="3" key="1">
    <citation type="submission" date="2010-07" db="EMBL/GenBank/DDBJ databases">
        <title>The genome sequence of Gaeumannomyces graminis var. tritici strain R3-111a-1.</title>
        <authorList>
            <consortium name="The Broad Institute Genome Sequencing Platform"/>
            <person name="Ma L.-J."/>
            <person name="Dead R."/>
            <person name="Young S."/>
            <person name="Zeng Q."/>
            <person name="Koehrsen M."/>
            <person name="Alvarado L."/>
            <person name="Berlin A."/>
            <person name="Chapman S.B."/>
            <person name="Chen Z."/>
            <person name="Freedman E."/>
            <person name="Gellesch M."/>
            <person name="Goldberg J."/>
            <person name="Griggs A."/>
            <person name="Gujja S."/>
            <person name="Heilman E.R."/>
            <person name="Heiman D."/>
            <person name="Hepburn T."/>
            <person name="Howarth C."/>
            <person name="Jen D."/>
            <person name="Larson L."/>
            <person name="Mehta T."/>
            <person name="Neiman D."/>
            <person name="Pearson M."/>
            <person name="Roberts A."/>
            <person name="Saif S."/>
            <person name="Shea T."/>
            <person name="Shenoy N."/>
            <person name="Sisk P."/>
            <person name="Stolte C."/>
            <person name="Sykes S."/>
            <person name="Walk T."/>
            <person name="White J."/>
            <person name="Yandava C."/>
            <person name="Haas B."/>
            <person name="Nusbaum C."/>
            <person name="Birren B."/>
        </authorList>
    </citation>
    <scope>NUCLEOTIDE SEQUENCE [LARGE SCALE GENOMIC DNA]</scope>
    <source>
        <strain evidence="3">R3-111a-1</strain>
    </source>
</reference>
<evidence type="ECO:0000313" key="3">
    <source>
        <dbReference type="Proteomes" id="UP000006039"/>
    </source>
</evidence>
<dbReference type="AlphaFoldDB" id="J3NLU9"/>
<dbReference type="Proteomes" id="UP000006039">
    <property type="component" value="Unassembled WGS sequence"/>
</dbReference>
<organism evidence="1">
    <name type="scientific">Gaeumannomyces tritici (strain R3-111a-1)</name>
    <name type="common">Wheat and barley take-all root rot fungus</name>
    <name type="synonym">Gaeumannomyces graminis var. tritici</name>
    <dbReference type="NCBI Taxonomy" id="644352"/>
    <lineage>
        <taxon>Eukaryota</taxon>
        <taxon>Fungi</taxon>
        <taxon>Dikarya</taxon>
        <taxon>Ascomycota</taxon>
        <taxon>Pezizomycotina</taxon>
        <taxon>Sordariomycetes</taxon>
        <taxon>Sordariomycetidae</taxon>
        <taxon>Magnaporthales</taxon>
        <taxon>Magnaporthaceae</taxon>
        <taxon>Gaeumannomyces</taxon>
    </lineage>
</organism>
<accession>J3NLU9</accession>
<dbReference type="EnsemblFungi" id="EJT82275">
    <property type="protein sequence ID" value="EJT82275"/>
    <property type="gene ID" value="GGTG_02249"/>
</dbReference>
<reference evidence="2" key="4">
    <citation type="journal article" date="2015" name="G3 (Bethesda)">
        <title>Genome sequences of three phytopathogenic species of the Magnaporthaceae family of fungi.</title>
        <authorList>
            <person name="Okagaki L.H."/>
            <person name="Nunes C.C."/>
            <person name="Sailsbery J."/>
            <person name="Clay B."/>
            <person name="Brown D."/>
            <person name="John T."/>
            <person name="Oh Y."/>
            <person name="Young N."/>
            <person name="Fitzgerald M."/>
            <person name="Haas B.J."/>
            <person name="Zeng Q."/>
            <person name="Young S."/>
            <person name="Adiconis X."/>
            <person name="Fan L."/>
            <person name="Levin J.Z."/>
            <person name="Mitchell T.K."/>
            <person name="Okubara P.A."/>
            <person name="Farman M.L."/>
            <person name="Kohn L.M."/>
            <person name="Birren B."/>
            <person name="Ma L.-J."/>
            <person name="Dean R.A."/>
        </authorList>
    </citation>
    <scope>NUCLEOTIDE SEQUENCE</scope>
    <source>
        <strain evidence="2">R3-111a-1</strain>
    </source>
</reference>
<gene>
    <name evidence="2" type="primary">20342707</name>
    <name evidence="1" type="ORF">GGTG_02249</name>
</gene>
<reference evidence="1" key="3">
    <citation type="submission" date="2010-09" db="EMBL/GenBank/DDBJ databases">
        <title>Annotation of Gaeumannomyces graminis var. tritici R3-111a-1.</title>
        <authorList>
            <consortium name="The Broad Institute Genome Sequencing Platform"/>
            <person name="Ma L.-J."/>
            <person name="Dead R."/>
            <person name="Young S.K."/>
            <person name="Zeng Q."/>
            <person name="Gargeya S."/>
            <person name="Fitzgerald M."/>
            <person name="Haas B."/>
            <person name="Abouelleil A."/>
            <person name="Alvarado L."/>
            <person name="Arachchi H.M."/>
            <person name="Berlin A."/>
            <person name="Brown A."/>
            <person name="Chapman S.B."/>
            <person name="Chen Z."/>
            <person name="Dunbar C."/>
            <person name="Freedman E."/>
            <person name="Gearin G."/>
            <person name="Gellesch M."/>
            <person name="Goldberg J."/>
            <person name="Griggs A."/>
            <person name="Gujja S."/>
            <person name="Heiman D."/>
            <person name="Howarth C."/>
            <person name="Larson L."/>
            <person name="Lui A."/>
            <person name="MacDonald P.J.P."/>
            <person name="Mehta T."/>
            <person name="Montmayeur A."/>
            <person name="Murphy C."/>
            <person name="Neiman D."/>
            <person name="Pearson M."/>
            <person name="Priest M."/>
            <person name="Roberts A."/>
            <person name="Saif S."/>
            <person name="Shea T."/>
            <person name="Shenoy N."/>
            <person name="Sisk P."/>
            <person name="Stolte C."/>
            <person name="Sykes S."/>
            <person name="Yandava C."/>
            <person name="Wortman J."/>
            <person name="Nusbaum C."/>
            <person name="Birren B."/>
        </authorList>
    </citation>
    <scope>NUCLEOTIDE SEQUENCE</scope>
    <source>
        <strain evidence="1">R3-111a-1</strain>
    </source>
</reference>
<dbReference type="RefSeq" id="XP_009218284.1">
    <property type="nucleotide sequence ID" value="XM_009220020.1"/>
</dbReference>
<proteinExistence type="predicted"/>
<reference evidence="2" key="5">
    <citation type="submission" date="2018-04" db="UniProtKB">
        <authorList>
            <consortium name="EnsemblFungi"/>
        </authorList>
    </citation>
    <scope>IDENTIFICATION</scope>
    <source>
        <strain evidence="2">R3-111a-1</strain>
    </source>
</reference>
<protein>
    <submittedName>
        <fullName evidence="1 2">Uncharacterized protein</fullName>
    </submittedName>
</protein>
<evidence type="ECO:0000313" key="1">
    <source>
        <dbReference type="EMBL" id="EJT82275.1"/>
    </source>
</evidence>
<dbReference type="GeneID" id="20342707"/>
<dbReference type="VEuPathDB" id="FungiDB:GGTG_02249"/>